<protein>
    <submittedName>
        <fullName evidence="2">Uncharacterized protein</fullName>
    </submittedName>
</protein>
<dbReference type="RefSeq" id="WP_091032553.1">
    <property type="nucleotide sequence ID" value="NZ_FNAD01000004.1"/>
</dbReference>
<evidence type="ECO:0000313" key="3">
    <source>
        <dbReference type="Proteomes" id="UP000198949"/>
    </source>
</evidence>
<dbReference type="AlphaFoldDB" id="A0A1G6V9R3"/>
<feature type="transmembrane region" description="Helical" evidence="1">
    <location>
        <begin position="46"/>
        <end position="69"/>
    </location>
</feature>
<keyword evidence="3" id="KW-1185">Reference proteome</keyword>
<evidence type="ECO:0000256" key="1">
    <source>
        <dbReference type="SAM" id="Phobius"/>
    </source>
</evidence>
<evidence type="ECO:0000313" key="2">
    <source>
        <dbReference type="EMBL" id="SDD50332.1"/>
    </source>
</evidence>
<keyword evidence="1" id="KW-0812">Transmembrane</keyword>
<dbReference type="STRING" id="58114.SAMN05216270_104299"/>
<proteinExistence type="predicted"/>
<dbReference type="OrthoDB" id="5196115at2"/>
<gene>
    <name evidence="2" type="ORF">SAMN05216270_104299</name>
</gene>
<name>A0A1G6V9R3_9ACTN</name>
<accession>A0A1G6V9R3</accession>
<reference evidence="3" key="1">
    <citation type="submission" date="2016-10" db="EMBL/GenBank/DDBJ databases">
        <authorList>
            <person name="Varghese N."/>
            <person name="Submissions S."/>
        </authorList>
    </citation>
    <scope>NUCLEOTIDE SEQUENCE [LARGE SCALE GENOMIC DNA]</scope>
    <source>
        <strain evidence="3">CGMCC 4.3516</strain>
    </source>
</reference>
<sequence>MNDQYRTTAPAPPQPTGHYKLTSAALWIGLLGGAVMNTGLQTAGLWLLAVPFGAVAVVCAVVLIVRAVVTGKRR</sequence>
<feature type="transmembrane region" description="Helical" evidence="1">
    <location>
        <begin position="21"/>
        <end position="40"/>
    </location>
</feature>
<dbReference type="Proteomes" id="UP000198949">
    <property type="component" value="Unassembled WGS sequence"/>
</dbReference>
<keyword evidence="1" id="KW-1133">Transmembrane helix</keyword>
<dbReference type="EMBL" id="FNAD01000004">
    <property type="protein sequence ID" value="SDD50332.1"/>
    <property type="molecule type" value="Genomic_DNA"/>
</dbReference>
<organism evidence="2 3">
    <name type="scientific">Glycomyces harbinensis</name>
    <dbReference type="NCBI Taxonomy" id="58114"/>
    <lineage>
        <taxon>Bacteria</taxon>
        <taxon>Bacillati</taxon>
        <taxon>Actinomycetota</taxon>
        <taxon>Actinomycetes</taxon>
        <taxon>Glycomycetales</taxon>
        <taxon>Glycomycetaceae</taxon>
        <taxon>Glycomyces</taxon>
    </lineage>
</organism>
<keyword evidence="1" id="KW-0472">Membrane</keyword>